<organism evidence="3">
    <name type="scientific">Rhizophora mucronata</name>
    <name type="common">Asiatic mangrove</name>
    <dbReference type="NCBI Taxonomy" id="61149"/>
    <lineage>
        <taxon>Eukaryota</taxon>
        <taxon>Viridiplantae</taxon>
        <taxon>Streptophyta</taxon>
        <taxon>Embryophyta</taxon>
        <taxon>Tracheophyta</taxon>
        <taxon>Spermatophyta</taxon>
        <taxon>Magnoliopsida</taxon>
        <taxon>eudicotyledons</taxon>
        <taxon>Gunneridae</taxon>
        <taxon>Pentapetalae</taxon>
        <taxon>rosids</taxon>
        <taxon>fabids</taxon>
        <taxon>Malpighiales</taxon>
        <taxon>Rhizophoraceae</taxon>
        <taxon>Rhizophora</taxon>
    </lineage>
</organism>
<sequence>MNELFSILLIGHWERFLYYSLVIFNVFITVRSQETYVHLYELTIIPKFKQGAQKPKGALEVLRPKLEVTPHHQVRSRLSADDASTTKCEGSRDTTHHTSSETEECMSDVGKDEVIASGDHTSVG</sequence>
<feature type="compositionally biased region" description="Basic and acidic residues" evidence="1">
    <location>
        <begin position="89"/>
        <end position="100"/>
    </location>
</feature>
<protein>
    <submittedName>
        <fullName evidence="2">Uncharacterized protein LOC107428935</fullName>
    </submittedName>
    <submittedName>
        <fullName evidence="3">Uncharacterized protein LOC8281829 isoform X1</fullName>
    </submittedName>
</protein>
<accession>A0A2P2KMR5</accession>
<evidence type="ECO:0000313" key="2">
    <source>
        <dbReference type="EMBL" id="MBX07020.1"/>
    </source>
</evidence>
<proteinExistence type="predicted"/>
<reference evidence="3" key="1">
    <citation type="submission" date="2018-02" db="EMBL/GenBank/DDBJ databases">
        <title>Rhizophora mucronata_Transcriptome.</title>
        <authorList>
            <person name="Meera S.P."/>
            <person name="Sreeshan A."/>
            <person name="Augustine A."/>
        </authorList>
    </citation>
    <scope>NUCLEOTIDE SEQUENCE</scope>
    <source>
        <tissue evidence="3">Leaf</tissue>
    </source>
</reference>
<evidence type="ECO:0000256" key="1">
    <source>
        <dbReference type="SAM" id="MobiDB-lite"/>
    </source>
</evidence>
<dbReference type="EMBL" id="GGEC01026536">
    <property type="protein sequence ID" value="MBX07020.1"/>
    <property type="molecule type" value="Transcribed_RNA"/>
</dbReference>
<name>A0A2P2KMR5_RHIMU</name>
<dbReference type="AlphaFoldDB" id="A0A2P2KMR5"/>
<dbReference type="EMBL" id="GGEC01026539">
    <property type="protein sequence ID" value="MBX07023.1"/>
    <property type="molecule type" value="Transcribed_RNA"/>
</dbReference>
<evidence type="ECO:0000313" key="3">
    <source>
        <dbReference type="EMBL" id="MBX07023.1"/>
    </source>
</evidence>
<feature type="region of interest" description="Disordered" evidence="1">
    <location>
        <begin position="71"/>
        <end position="124"/>
    </location>
</feature>